<keyword evidence="1" id="KW-1133">Transmembrane helix</keyword>
<feature type="transmembrane region" description="Helical" evidence="1">
    <location>
        <begin position="150"/>
        <end position="172"/>
    </location>
</feature>
<feature type="transmembrane region" description="Helical" evidence="1">
    <location>
        <begin position="31"/>
        <end position="50"/>
    </location>
</feature>
<feature type="transmembrane region" description="Helical" evidence="1">
    <location>
        <begin position="229"/>
        <end position="252"/>
    </location>
</feature>
<feature type="transmembrane region" description="Helical" evidence="1">
    <location>
        <begin position="70"/>
        <end position="89"/>
    </location>
</feature>
<sequence length="262" mass="28051">MPSQVVASDTGQPGLVQSVALEFAKARRKHLWLASLGLLAFQFAWLVAGASNTVRHNPDFDGILYMLPQLNAIVLPLLCAIVASTVTDVENRANMWKLLLTMEDARRVVAAKWAACLLILAVVVGVQTAGVAAVAYGIGFQQNLPGPALLARYALSTFVVCAMLITIVQAVCLATANQFAPMIVGVGLCFLGLFIAYLPPVFSWFVPSAYFFVCRLVDGAYDASQHMRFWAAPFPAAGLAVCVAVTVAAFIASRRAFAAREL</sequence>
<dbReference type="EMBL" id="CABWIH010000057">
    <property type="protein sequence ID" value="VWM02318.1"/>
    <property type="molecule type" value="Genomic_DNA"/>
</dbReference>
<dbReference type="Pfam" id="PF12730">
    <property type="entry name" value="ABC2_membrane_4"/>
    <property type="match status" value="1"/>
</dbReference>
<protein>
    <submittedName>
        <fullName evidence="2">ABC-2 family transporter protein</fullName>
    </submittedName>
</protein>
<evidence type="ECO:0000313" key="2">
    <source>
        <dbReference type="EMBL" id="VWM02318.1"/>
    </source>
</evidence>
<keyword evidence="1" id="KW-0472">Membrane</keyword>
<evidence type="ECO:0000256" key="1">
    <source>
        <dbReference type="SAM" id="Phobius"/>
    </source>
</evidence>
<proteinExistence type="predicted"/>
<reference evidence="2 3" key="1">
    <citation type="submission" date="2019-10" db="EMBL/GenBank/DDBJ databases">
        <authorList>
            <person name="Wolf R A."/>
        </authorList>
    </citation>
    <scope>NUCLEOTIDE SEQUENCE [LARGE SCALE GENOMIC DNA]</scope>
    <source>
        <strain evidence="2">Collinsella_aerofaciens_AK_138A</strain>
    </source>
</reference>
<dbReference type="Proteomes" id="UP000330807">
    <property type="component" value="Unassembled WGS sequence"/>
</dbReference>
<dbReference type="AlphaFoldDB" id="A0A5K1JE42"/>
<accession>A0A5K1JE42</accession>
<organism evidence="2 3">
    <name type="scientific">Collinsella aerofaciens</name>
    <dbReference type="NCBI Taxonomy" id="74426"/>
    <lineage>
        <taxon>Bacteria</taxon>
        <taxon>Bacillati</taxon>
        <taxon>Actinomycetota</taxon>
        <taxon>Coriobacteriia</taxon>
        <taxon>Coriobacteriales</taxon>
        <taxon>Coriobacteriaceae</taxon>
        <taxon>Collinsella</taxon>
    </lineage>
</organism>
<feature type="transmembrane region" description="Helical" evidence="1">
    <location>
        <begin position="110"/>
        <end position="138"/>
    </location>
</feature>
<gene>
    <name evidence="2" type="ORF">LMKDKBCB_02278</name>
</gene>
<keyword evidence="1" id="KW-0812">Transmembrane</keyword>
<name>A0A5K1JE42_9ACTN</name>
<dbReference type="RefSeq" id="WP_158571683.1">
    <property type="nucleotide sequence ID" value="NZ_CABWIH010000057.1"/>
</dbReference>
<evidence type="ECO:0000313" key="3">
    <source>
        <dbReference type="Proteomes" id="UP000330807"/>
    </source>
</evidence>
<feature type="transmembrane region" description="Helical" evidence="1">
    <location>
        <begin position="179"/>
        <end position="198"/>
    </location>
</feature>